<proteinExistence type="predicted"/>
<evidence type="ECO:0000313" key="3">
    <source>
        <dbReference type="Proteomes" id="UP001297600"/>
    </source>
</evidence>
<comment type="caution">
    <text evidence="2">The sequence shown here is derived from an EMBL/GenBank/DDBJ whole genome shotgun (WGS) entry which is preliminary data.</text>
</comment>
<protein>
    <submittedName>
        <fullName evidence="2">RluA family pseudouridine synthase</fullName>
    </submittedName>
</protein>
<dbReference type="InterPro" id="IPR006145">
    <property type="entry name" value="PsdUridine_synth_RsuA/RluA"/>
</dbReference>
<sequence>MIGFPFCEPPAPEARAASRLAPAPASFRGRAGVLVLRRGADCLYRFAFEPLEGTPGRWEEIDGSRLWPERTEPAMPHVLLTNGRGEKADLVQLCRRFLGTRAQPLSSRHADQWREAFCRALSSPTVQLLLERNRSFQDWEPEASAEWFIGTPSPQEIRWPGAFYPPARTTAPLVRFLLEGCRAGSERPLCPEPMELPVLYEDQDLVVVNKPSGLPSVPGTREVWSAKGLLEKRFGSLFAVHRLDMETSGILLFARNLEAASALGRAFREHRVCKRYRALLEGVPAQSRGTVALPLAADAMDLPRHIVLPPATGGKEAATRFETASVLECADRRVRALVDLFPKTGRTHQLRIHCAHPAGLGCPIEGDSIYGSQGALLLRSGRPLCLHMAEIEFEHPADGRRLHFESEPGYLSLFLKRPAA</sequence>
<gene>
    <name evidence="2" type="ORF">MAF45_00805</name>
</gene>
<evidence type="ECO:0000313" key="2">
    <source>
        <dbReference type="EMBL" id="MCG5029996.1"/>
    </source>
</evidence>
<dbReference type="InterPro" id="IPR050188">
    <property type="entry name" value="RluA_PseudoU_synthase"/>
</dbReference>
<dbReference type="PANTHER" id="PTHR21600:SF89">
    <property type="entry name" value="RIBOSOMAL LARGE SUBUNIT PSEUDOURIDINE SYNTHASE A"/>
    <property type="match status" value="1"/>
</dbReference>
<name>A0ABS9MMZ7_9BURK</name>
<accession>A0ABS9MMZ7</accession>
<dbReference type="RefSeq" id="WP_237977652.1">
    <property type="nucleotide sequence ID" value="NZ_JAKNCT010000001.1"/>
</dbReference>
<keyword evidence="3" id="KW-1185">Reference proteome</keyword>
<dbReference type="CDD" id="cd02869">
    <property type="entry name" value="PseudoU_synth_RluA_like"/>
    <property type="match status" value="1"/>
</dbReference>
<dbReference type="Pfam" id="PF00849">
    <property type="entry name" value="PseudoU_synth_2"/>
    <property type="match status" value="1"/>
</dbReference>
<feature type="domain" description="Pseudouridine synthase RsuA/RluA-like" evidence="1">
    <location>
        <begin position="204"/>
        <end position="356"/>
    </location>
</feature>
<organism evidence="2 3">
    <name type="scientific">Mesosutterella porci</name>
    <dbReference type="NCBI Taxonomy" id="2915351"/>
    <lineage>
        <taxon>Bacteria</taxon>
        <taxon>Pseudomonadati</taxon>
        <taxon>Pseudomonadota</taxon>
        <taxon>Betaproteobacteria</taxon>
        <taxon>Burkholderiales</taxon>
        <taxon>Sutterellaceae</taxon>
        <taxon>Mesosutterella</taxon>
    </lineage>
</organism>
<dbReference type="Gene3D" id="3.30.2350.10">
    <property type="entry name" value="Pseudouridine synthase"/>
    <property type="match status" value="1"/>
</dbReference>
<evidence type="ECO:0000259" key="1">
    <source>
        <dbReference type="Pfam" id="PF00849"/>
    </source>
</evidence>
<dbReference type="PROSITE" id="PS01129">
    <property type="entry name" value="PSI_RLU"/>
    <property type="match status" value="1"/>
</dbReference>
<dbReference type="InterPro" id="IPR020103">
    <property type="entry name" value="PsdUridine_synth_cat_dom_sf"/>
</dbReference>
<dbReference type="InterPro" id="IPR006224">
    <property type="entry name" value="PsdUridine_synth_RluA-like_CS"/>
</dbReference>
<dbReference type="PANTHER" id="PTHR21600">
    <property type="entry name" value="MITOCHONDRIAL RNA PSEUDOURIDINE SYNTHASE"/>
    <property type="match status" value="1"/>
</dbReference>
<dbReference type="SUPFAM" id="SSF55120">
    <property type="entry name" value="Pseudouridine synthase"/>
    <property type="match status" value="1"/>
</dbReference>
<reference evidence="2 3" key="1">
    <citation type="submission" date="2022-02" db="EMBL/GenBank/DDBJ databases">
        <title>Mesosutterella porci, a novel member of the family Sutterellaceae from pig feces.</title>
        <authorList>
            <person name="Wylensek D."/>
            <person name="Clavel T."/>
        </authorList>
    </citation>
    <scope>NUCLEOTIDE SEQUENCE [LARGE SCALE GENOMIC DNA]</scope>
    <source>
        <strain evidence="3">oilRF-744-wt-GAM-9</strain>
    </source>
</reference>
<dbReference type="Proteomes" id="UP001297600">
    <property type="component" value="Unassembled WGS sequence"/>
</dbReference>
<dbReference type="EMBL" id="JAKNCT010000001">
    <property type="protein sequence ID" value="MCG5029996.1"/>
    <property type="molecule type" value="Genomic_DNA"/>
</dbReference>